<evidence type="ECO:0000313" key="3">
    <source>
        <dbReference type="Proteomes" id="UP000281406"/>
    </source>
</evidence>
<dbReference type="Proteomes" id="UP000281406">
    <property type="component" value="Unassembled WGS sequence"/>
</dbReference>
<proteinExistence type="predicted"/>
<comment type="caution">
    <text evidence="2">The sequence shown here is derived from an EMBL/GenBank/DDBJ whole genome shotgun (WGS) entry which is preliminary data.</text>
</comment>
<gene>
    <name evidence="2" type="ORF">DPX16_6623</name>
</gene>
<sequence>MDFAPVHLMCLEQGDRSLEEHLTDFLDLVPLTTFPDDALCSFLFAGLNTTTRAQLSGKGPRESFAFVEWVLVSCGSAFTVEDVTSPTPTPVPSQNPPVGTKQFEPTADFQPFFAASCEPMLSRTCVPNIAAEPEICESDQVCVPAASPTCEGASVESEGKEENLAHPPPLRAPTGSISPLSGVDTPRASWELCPPGQEKPTAPPTTLAEYTPPSHDSRVDHQPFGLTGLPWSVGYTWVRPRHTCASDSGPLSVGRPPPEPPPAYVSTIRSAGCCHPVTSPSLQPSATSSFPSNTLPPSLFSCFCFC</sequence>
<protein>
    <submittedName>
        <fullName evidence="2">Uncharacterized protein</fullName>
    </submittedName>
</protein>
<organism evidence="2 3">
    <name type="scientific">Anabarilius grahami</name>
    <name type="common">Kanglang fish</name>
    <name type="synonym">Barilius grahami</name>
    <dbReference type="NCBI Taxonomy" id="495550"/>
    <lineage>
        <taxon>Eukaryota</taxon>
        <taxon>Metazoa</taxon>
        <taxon>Chordata</taxon>
        <taxon>Craniata</taxon>
        <taxon>Vertebrata</taxon>
        <taxon>Euteleostomi</taxon>
        <taxon>Actinopterygii</taxon>
        <taxon>Neopterygii</taxon>
        <taxon>Teleostei</taxon>
        <taxon>Ostariophysi</taxon>
        <taxon>Cypriniformes</taxon>
        <taxon>Xenocyprididae</taxon>
        <taxon>Xenocypridinae</taxon>
        <taxon>Xenocypridinae incertae sedis</taxon>
        <taxon>Anabarilius</taxon>
    </lineage>
</organism>
<evidence type="ECO:0000256" key="1">
    <source>
        <dbReference type="SAM" id="MobiDB-lite"/>
    </source>
</evidence>
<reference evidence="2 3" key="1">
    <citation type="submission" date="2018-10" db="EMBL/GenBank/DDBJ databases">
        <title>Genome assembly for a Yunnan-Guizhou Plateau 3E fish, Anabarilius grahami (Regan), and its evolutionary and genetic applications.</title>
        <authorList>
            <person name="Jiang W."/>
        </authorList>
    </citation>
    <scope>NUCLEOTIDE SEQUENCE [LARGE SCALE GENOMIC DNA]</scope>
    <source>
        <strain evidence="2">AG-KIZ</strain>
        <tissue evidence="2">Muscle</tissue>
    </source>
</reference>
<accession>A0A3N0Z2M2</accession>
<keyword evidence="3" id="KW-1185">Reference proteome</keyword>
<feature type="region of interest" description="Disordered" evidence="1">
    <location>
        <begin position="150"/>
        <end position="177"/>
    </location>
</feature>
<dbReference type="AlphaFoldDB" id="A0A3N0Z2M2"/>
<evidence type="ECO:0000313" key="2">
    <source>
        <dbReference type="EMBL" id="ROL52394.1"/>
    </source>
</evidence>
<dbReference type="EMBL" id="RJVU01016178">
    <property type="protein sequence ID" value="ROL52394.1"/>
    <property type="molecule type" value="Genomic_DNA"/>
</dbReference>
<name>A0A3N0Z2M2_ANAGA</name>